<comment type="caution">
    <text evidence="1">The sequence shown here is derived from an EMBL/GenBank/DDBJ whole genome shotgun (WGS) entry which is preliminary data.</text>
</comment>
<organism evidence="1 2">
    <name type="scientific">Dichanthelium oligosanthes</name>
    <dbReference type="NCBI Taxonomy" id="888268"/>
    <lineage>
        <taxon>Eukaryota</taxon>
        <taxon>Viridiplantae</taxon>
        <taxon>Streptophyta</taxon>
        <taxon>Embryophyta</taxon>
        <taxon>Tracheophyta</taxon>
        <taxon>Spermatophyta</taxon>
        <taxon>Magnoliopsida</taxon>
        <taxon>Liliopsida</taxon>
        <taxon>Poales</taxon>
        <taxon>Poaceae</taxon>
        <taxon>PACMAD clade</taxon>
        <taxon>Panicoideae</taxon>
        <taxon>Panicodae</taxon>
        <taxon>Paniceae</taxon>
        <taxon>Dichantheliinae</taxon>
        <taxon>Dichanthelium</taxon>
    </lineage>
</organism>
<name>A0A1E5VUE4_9POAL</name>
<protein>
    <submittedName>
        <fullName evidence="1">Uncharacterized protein</fullName>
    </submittedName>
</protein>
<evidence type="ECO:0000313" key="1">
    <source>
        <dbReference type="EMBL" id="OEL28694.1"/>
    </source>
</evidence>
<reference evidence="1 2" key="1">
    <citation type="submission" date="2016-09" db="EMBL/GenBank/DDBJ databases">
        <title>The draft genome of Dichanthelium oligosanthes: A C3 panicoid grass species.</title>
        <authorList>
            <person name="Studer A.J."/>
            <person name="Schnable J.C."/>
            <person name="Brutnell T.P."/>
        </authorList>
    </citation>
    <scope>NUCLEOTIDE SEQUENCE [LARGE SCALE GENOMIC DNA]</scope>
    <source>
        <strain evidence="2">cv. Kellogg 1175</strain>
        <tissue evidence="1">Leaf</tissue>
    </source>
</reference>
<keyword evidence="2" id="KW-1185">Reference proteome</keyword>
<dbReference type="AlphaFoldDB" id="A0A1E5VUE4"/>
<gene>
    <name evidence="1" type="ORF">BAE44_0010287</name>
</gene>
<evidence type="ECO:0000313" key="2">
    <source>
        <dbReference type="Proteomes" id="UP000095767"/>
    </source>
</evidence>
<sequence length="71" mass="8052">LFFVRLAFSSPNYPKLMPFSTQCPFLHFKRSGDGTLVFPIGKFVGVYFYEVLKQKNMGTWSSHSVAGSLIE</sequence>
<proteinExistence type="predicted"/>
<dbReference type="Proteomes" id="UP000095767">
    <property type="component" value="Unassembled WGS sequence"/>
</dbReference>
<dbReference type="EMBL" id="LWDX02029326">
    <property type="protein sequence ID" value="OEL28694.1"/>
    <property type="molecule type" value="Genomic_DNA"/>
</dbReference>
<accession>A0A1E5VUE4</accession>
<feature type="non-terminal residue" evidence="1">
    <location>
        <position position="1"/>
    </location>
</feature>
<dbReference type="OrthoDB" id="1706475at2759"/>